<sequence>MTLNIQYISSNNAIEEVKEPTQVERSASFVWYDYSSFDDKDLLLSHFDDVPETLLEDKTRKIYRPSYFTQDGYQILICHNIRDTEASAKAINILIKKDMIITFHNGDLEDFIDVKSIVETMTEDLEIDIALYILHQAVDQYFEILHRIEDEVIEFEEKHGGEKRNENINSVMFDIKRKIFRVKRVIIPMSELIGKLQEEDIFNSQQSDHIFKHINTKLDRQKLIIQFSEEMVDEIKENYTSYNTYQMNKVINILTIISAIFLPLTLITGIYGMNFTNMPELNWPYGYFITLLVMLSISIGMIIFFKYKRWM</sequence>
<dbReference type="InterPro" id="IPR045861">
    <property type="entry name" value="CorA_cytoplasmic_dom"/>
</dbReference>
<comment type="catalytic activity">
    <reaction evidence="10">
        <text>Mg(2+)(in) = Mg(2+)(out)</text>
        <dbReference type="Rhea" id="RHEA:29827"/>
        <dbReference type="ChEBI" id="CHEBI:18420"/>
    </reaction>
</comment>
<keyword evidence="4" id="KW-1003">Cell membrane</keyword>
<dbReference type="Pfam" id="PF01544">
    <property type="entry name" value="CorA"/>
    <property type="match status" value="1"/>
</dbReference>
<dbReference type="Proteomes" id="UP000589351">
    <property type="component" value="Unassembled WGS sequence"/>
</dbReference>
<dbReference type="PANTHER" id="PTHR46494:SF1">
    <property type="entry name" value="CORA FAMILY METAL ION TRANSPORTER (EUROFUNG)"/>
    <property type="match status" value="1"/>
</dbReference>
<comment type="caution">
    <text evidence="13">The sequence shown here is derived from an EMBL/GenBank/DDBJ whole genome shotgun (WGS) entry which is preliminary data.</text>
</comment>
<evidence type="ECO:0000256" key="2">
    <source>
        <dbReference type="ARBA" id="ARBA00009765"/>
    </source>
</evidence>
<dbReference type="SUPFAM" id="SSF144083">
    <property type="entry name" value="Magnesium transport protein CorA, transmembrane region"/>
    <property type="match status" value="1"/>
</dbReference>
<dbReference type="EMBL" id="CAJEWD010000003">
    <property type="protein sequence ID" value="CAD2070685.1"/>
    <property type="molecule type" value="Genomic_DNA"/>
</dbReference>
<evidence type="ECO:0000256" key="4">
    <source>
        <dbReference type="ARBA" id="ARBA00022475"/>
    </source>
</evidence>
<evidence type="ECO:0000313" key="14">
    <source>
        <dbReference type="Proteomes" id="UP000589351"/>
    </source>
</evidence>
<dbReference type="Gene3D" id="3.30.460.20">
    <property type="entry name" value="CorA soluble domain-like"/>
    <property type="match status" value="1"/>
</dbReference>
<dbReference type="InterPro" id="IPR002523">
    <property type="entry name" value="MgTranspt_CorA/ZnTranspt_ZntB"/>
</dbReference>
<feature type="transmembrane region" description="Helical" evidence="12">
    <location>
        <begin position="250"/>
        <end position="273"/>
    </location>
</feature>
<comment type="similarity">
    <text evidence="2">Belongs to the CorA metal ion transporter (MIT) (TC 1.A.35) family.</text>
</comment>
<dbReference type="RefSeq" id="WP_183369062.1">
    <property type="nucleotide sequence ID" value="NZ_CAJEWD010000003.1"/>
</dbReference>
<accession>A0A6V7R0F8</accession>
<comment type="subcellular location">
    <subcellularLocation>
        <location evidence="1">Cell membrane</location>
        <topology evidence="1">Multi-pass membrane protein</topology>
    </subcellularLocation>
</comment>
<evidence type="ECO:0000256" key="6">
    <source>
        <dbReference type="ARBA" id="ARBA00022842"/>
    </source>
</evidence>
<evidence type="ECO:0000256" key="10">
    <source>
        <dbReference type="ARBA" id="ARBA00034269"/>
    </source>
</evidence>
<organism evidence="13 14">
    <name type="scientific">Jeotgalicoccus meleagridis</name>
    <dbReference type="NCBI Taxonomy" id="2759181"/>
    <lineage>
        <taxon>Bacteria</taxon>
        <taxon>Bacillati</taxon>
        <taxon>Bacillota</taxon>
        <taxon>Bacilli</taxon>
        <taxon>Bacillales</taxon>
        <taxon>Staphylococcaceae</taxon>
        <taxon>Jeotgalicoccus</taxon>
    </lineage>
</organism>
<keyword evidence="5 12" id="KW-0812">Transmembrane</keyword>
<evidence type="ECO:0000313" key="13">
    <source>
        <dbReference type="EMBL" id="CAD2070685.1"/>
    </source>
</evidence>
<dbReference type="GO" id="GO:0050897">
    <property type="term" value="F:cobalt ion binding"/>
    <property type="evidence" value="ECO:0007669"/>
    <property type="project" value="TreeGrafter"/>
</dbReference>
<keyword evidence="8" id="KW-0406">Ion transport</keyword>
<feature type="transmembrane region" description="Helical" evidence="12">
    <location>
        <begin position="285"/>
        <end position="305"/>
    </location>
</feature>
<evidence type="ECO:0000256" key="9">
    <source>
        <dbReference type="ARBA" id="ARBA00023136"/>
    </source>
</evidence>
<keyword evidence="3" id="KW-0813">Transport</keyword>
<evidence type="ECO:0000256" key="5">
    <source>
        <dbReference type="ARBA" id="ARBA00022692"/>
    </source>
</evidence>
<evidence type="ECO:0000256" key="12">
    <source>
        <dbReference type="SAM" id="Phobius"/>
    </source>
</evidence>
<dbReference type="PANTHER" id="PTHR46494">
    <property type="entry name" value="CORA FAMILY METAL ION TRANSPORTER (EUROFUNG)"/>
    <property type="match status" value="1"/>
</dbReference>
<name>A0A6V7R0F8_9STAP</name>
<evidence type="ECO:0000256" key="11">
    <source>
        <dbReference type="ARBA" id="ARBA00045497"/>
    </source>
</evidence>
<dbReference type="GO" id="GO:0015095">
    <property type="term" value="F:magnesium ion transmembrane transporter activity"/>
    <property type="evidence" value="ECO:0007669"/>
    <property type="project" value="TreeGrafter"/>
</dbReference>
<dbReference type="GO" id="GO:0005886">
    <property type="term" value="C:plasma membrane"/>
    <property type="evidence" value="ECO:0007669"/>
    <property type="project" value="UniProtKB-SubCell"/>
</dbReference>
<evidence type="ECO:0000256" key="7">
    <source>
        <dbReference type="ARBA" id="ARBA00022989"/>
    </source>
</evidence>
<dbReference type="SUPFAM" id="SSF143865">
    <property type="entry name" value="CorA soluble domain-like"/>
    <property type="match status" value="1"/>
</dbReference>
<comment type="function">
    <text evidence="11">Mediates influx of magnesium ions. Alternates between open and closed states. Activated by low cytoplasmic Mg(2+) levels. Inactive when cytoplasmic Mg(2+) levels are high.</text>
</comment>
<keyword evidence="6" id="KW-0460">Magnesium</keyword>
<dbReference type="GO" id="GO:0000287">
    <property type="term" value="F:magnesium ion binding"/>
    <property type="evidence" value="ECO:0007669"/>
    <property type="project" value="TreeGrafter"/>
</dbReference>
<dbReference type="Gene3D" id="1.20.58.340">
    <property type="entry name" value="Magnesium transport protein CorA, transmembrane region"/>
    <property type="match status" value="2"/>
</dbReference>
<keyword evidence="7 12" id="KW-1133">Transmembrane helix</keyword>
<protein>
    <submittedName>
        <fullName evidence="13">Magnesium transport protein CorA</fullName>
    </submittedName>
</protein>
<reference evidence="13 14" key="1">
    <citation type="submission" date="2020-07" db="EMBL/GenBank/DDBJ databases">
        <authorList>
            <person name="Criscuolo A."/>
        </authorList>
    </citation>
    <scope>NUCLEOTIDE SEQUENCE [LARGE SCALE GENOMIC DNA]</scope>
    <source>
        <strain evidence="13">CIP111649</strain>
    </source>
</reference>
<keyword evidence="9 12" id="KW-0472">Membrane</keyword>
<dbReference type="AlphaFoldDB" id="A0A6V7R0F8"/>
<evidence type="ECO:0000256" key="3">
    <source>
        <dbReference type="ARBA" id="ARBA00022448"/>
    </source>
</evidence>
<proteinExistence type="inferred from homology"/>
<dbReference type="GO" id="GO:0015087">
    <property type="term" value="F:cobalt ion transmembrane transporter activity"/>
    <property type="evidence" value="ECO:0007669"/>
    <property type="project" value="TreeGrafter"/>
</dbReference>
<evidence type="ECO:0000256" key="1">
    <source>
        <dbReference type="ARBA" id="ARBA00004651"/>
    </source>
</evidence>
<evidence type="ECO:0000256" key="8">
    <source>
        <dbReference type="ARBA" id="ARBA00023065"/>
    </source>
</evidence>
<dbReference type="InterPro" id="IPR045863">
    <property type="entry name" value="CorA_TM1_TM2"/>
</dbReference>
<gene>
    <name evidence="13" type="primary">corA</name>
    <name evidence="13" type="ORF">JEODO184_00030</name>
</gene>
<keyword evidence="14" id="KW-1185">Reference proteome</keyword>
<dbReference type="FunFam" id="1.20.58.340:FF:000004">
    <property type="entry name" value="Magnesium transport protein CorA"/>
    <property type="match status" value="1"/>
</dbReference>